<dbReference type="PRINTS" id="PR00455">
    <property type="entry name" value="HTHTETR"/>
</dbReference>
<dbReference type="Proteomes" id="UP001500902">
    <property type="component" value="Unassembled WGS sequence"/>
</dbReference>
<name>A0ABP7C9Y4_9ACTN</name>
<evidence type="ECO:0000259" key="5">
    <source>
        <dbReference type="PROSITE" id="PS50977"/>
    </source>
</evidence>
<keyword evidence="7" id="KW-1185">Reference proteome</keyword>
<comment type="caution">
    <text evidence="6">The sequence shown here is derived from an EMBL/GenBank/DDBJ whole genome shotgun (WGS) entry which is preliminary data.</text>
</comment>
<protein>
    <submittedName>
        <fullName evidence="6">TetR family transcriptional regulator</fullName>
    </submittedName>
</protein>
<evidence type="ECO:0000313" key="7">
    <source>
        <dbReference type="Proteomes" id="UP001500902"/>
    </source>
</evidence>
<evidence type="ECO:0000256" key="4">
    <source>
        <dbReference type="PROSITE-ProRule" id="PRU00335"/>
    </source>
</evidence>
<reference evidence="7" key="1">
    <citation type="journal article" date="2019" name="Int. J. Syst. Evol. Microbiol.">
        <title>The Global Catalogue of Microorganisms (GCM) 10K type strain sequencing project: providing services to taxonomists for standard genome sequencing and annotation.</title>
        <authorList>
            <consortium name="The Broad Institute Genomics Platform"/>
            <consortium name="The Broad Institute Genome Sequencing Center for Infectious Disease"/>
            <person name="Wu L."/>
            <person name="Ma J."/>
        </authorList>
    </citation>
    <scope>NUCLEOTIDE SEQUENCE [LARGE SCALE GENOMIC DNA]</scope>
    <source>
        <strain evidence="7">JCM 16904</strain>
    </source>
</reference>
<dbReference type="PANTHER" id="PTHR30055">
    <property type="entry name" value="HTH-TYPE TRANSCRIPTIONAL REGULATOR RUTR"/>
    <property type="match status" value="1"/>
</dbReference>
<dbReference type="SUPFAM" id="SSF46689">
    <property type="entry name" value="Homeodomain-like"/>
    <property type="match status" value="1"/>
</dbReference>
<organism evidence="6 7">
    <name type="scientific">Nonomuraea antimicrobica</name>
    <dbReference type="NCBI Taxonomy" id="561173"/>
    <lineage>
        <taxon>Bacteria</taxon>
        <taxon>Bacillati</taxon>
        <taxon>Actinomycetota</taxon>
        <taxon>Actinomycetes</taxon>
        <taxon>Streptosporangiales</taxon>
        <taxon>Streptosporangiaceae</taxon>
        <taxon>Nonomuraea</taxon>
    </lineage>
</organism>
<dbReference type="Gene3D" id="1.10.10.60">
    <property type="entry name" value="Homeodomain-like"/>
    <property type="match status" value="1"/>
</dbReference>
<keyword evidence="3" id="KW-0804">Transcription</keyword>
<feature type="DNA-binding region" description="H-T-H motif" evidence="4">
    <location>
        <begin position="35"/>
        <end position="54"/>
    </location>
</feature>
<evidence type="ECO:0000256" key="2">
    <source>
        <dbReference type="ARBA" id="ARBA00023125"/>
    </source>
</evidence>
<dbReference type="EMBL" id="BAAAZP010000094">
    <property type="protein sequence ID" value="GAA3681123.1"/>
    <property type="molecule type" value="Genomic_DNA"/>
</dbReference>
<dbReference type="InterPro" id="IPR009057">
    <property type="entry name" value="Homeodomain-like_sf"/>
</dbReference>
<evidence type="ECO:0000256" key="1">
    <source>
        <dbReference type="ARBA" id="ARBA00023015"/>
    </source>
</evidence>
<sequence length="207" mass="22736">MTMVGVSKEKKAQRRRHIAETALRLFAERGFDAVTVNEIAEAAGVAKVTLFNYFPSKEALVLDVVEEDTAAVVAARAPDQTPLAALRAHYLAFSERAAEVDVEQLMVRMRVIGQSPTLLAGVQRLRYGQRAALARALDGRESCPAPDDLTDDLMADLMAAQIIATIQLLQETFFERLAAGMSLREAGERLRPDVERAFDLLERGHGS</sequence>
<dbReference type="Gene3D" id="1.10.357.10">
    <property type="entry name" value="Tetracycline Repressor, domain 2"/>
    <property type="match status" value="1"/>
</dbReference>
<keyword evidence="2 4" id="KW-0238">DNA-binding</keyword>
<gene>
    <name evidence="6" type="ORF">GCM10022224_051770</name>
</gene>
<dbReference type="InterPro" id="IPR001647">
    <property type="entry name" value="HTH_TetR"/>
</dbReference>
<dbReference type="PROSITE" id="PS50977">
    <property type="entry name" value="HTH_TETR_2"/>
    <property type="match status" value="1"/>
</dbReference>
<feature type="domain" description="HTH tetR-type" evidence="5">
    <location>
        <begin position="12"/>
        <end position="72"/>
    </location>
</feature>
<keyword evidence="1" id="KW-0805">Transcription regulation</keyword>
<accession>A0ABP7C9Y4</accession>
<evidence type="ECO:0000313" key="6">
    <source>
        <dbReference type="EMBL" id="GAA3681123.1"/>
    </source>
</evidence>
<proteinExistence type="predicted"/>
<dbReference type="Pfam" id="PF00440">
    <property type="entry name" value="TetR_N"/>
    <property type="match status" value="1"/>
</dbReference>
<evidence type="ECO:0000256" key="3">
    <source>
        <dbReference type="ARBA" id="ARBA00023163"/>
    </source>
</evidence>
<dbReference type="PANTHER" id="PTHR30055:SF234">
    <property type="entry name" value="HTH-TYPE TRANSCRIPTIONAL REGULATOR BETI"/>
    <property type="match status" value="1"/>
</dbReference>
<dbReference type="RefSeq" id="WP_344883210.1">
    <property type="nucleotide sequence ID" value="NZ_BAAAZP010000094.1"/>
</dbReference>
<dbReference type="InterPro" id="IPR050109">
    <property type="entry name" value="HTH-type_TetR-like_transc_reg"/>
</dbReference>